<sequence>MDSFYKILQILDAETYANVMQDAGILADVEHRKKTITEKSNDLAKSVHGHIVMKSDLLDEVVNLVEAPLPVLGKFDESFLELPKELLIMVMQKHQKYFAMTDENGLLLPYFVTVANGSIDNKVVRKGNEAVLRARFEDAKFFYAMDTNRKFSEFRTQLKGILFHFSLNDNASAQEKLGTMLDKMTRVQNLASEVGLSLGISEDKLKVIQDAASLAMADLATAVVTEFTSLSGTMARHYALRDGHSKEGDGEGIIEDIIPLNSEEQDIGIATKNEIPSWIQQNIIRLSKEFGVHFIGCEEAALNLFMKINGKREAIEKMAGAIVPTTPTEKIPRELKNLEPASNFVSYGKTQVFEWHLSSVYAPNSRDEREEVWGELGAVRSLFSGPWVVAGDFNVVRYPSEKKNCKRLNKAMEDFSDFIEDMELQDLPLEGGIFTWRKGDRQDIAARLDRFLIFEEWEVSFRKINQSILPRVTSDHNPLLLECGNWEKQTSYFKFENWWLKTQDFNERIKDWWNSVTYVGRPDYILACKLKLLKIKLKEWSKTLHGNLGIQKQCTLNQLADLDLIQDQRTLSEDESYLRAVLTVELEEIAKREEVAWRQRSRALWLKEGDRNSKYFHRIANCHKRYNNIDKLTINGANVTEPVGIKDGIIRFYQELYREAEVWRPQFNPRFQSMINEEDNIALQGQFEEQEIKNSVFSCAGDKAPGPDGFSMAFYIQCWEVIKEEVVAAIQNFHDQGYFEKSFNATFIALIPKKVGASELKDFRPISLIGSFYKIISKILTERLKRVMPKLVDEQQMAFIKGRQIMDAILVANECVDVRTISKVPGILCKLDIEKAYDHLNWEFLWSTLRRMGFGNTWIKWMRFCMTTVKFSVLINGSPSGFFSSERGLRQGDPLSPFLFILAMGGLSDMLKFAQVNNKIRGFKVSHGDSLGVSISHLQYADDTLVFCDAESEQLKHLRAIFIMFEAISGLHINWGKSFIYPVNEVPQISLLANILGGKIGELPTTYLGMPLRAKSKSLSIWNSVVEKCERKLVNWKTQYLSSGGRVTLINSVLDAMPTYMMSLFPMPGKIIQRLDTIRRNFLWQGNGEGVKKFHLVKWDVVISNKKEGDDQSLWKDTIFARYGKERSWTTKEVNTPYGVGLWRTIRNQWPRIWNNSVINVGNKMATIVEVTNEQGWNLIFRRFLNDWEVERMTQFYNTLEQAKNLTCEEDKLTWKLEKDGKFKVKSAYKLLDTSTETKELWPWKMIWKGKIPHKIAEALFEILLPRFSGDMLPKTEVGSVLAITDRLDSIVGLFAAGCQPSSSNDPFGLRRISYGLVQLLVEIDRNVDLRQALELAAAVQPIEVDVSTINDVRLPLFA</sequence>
<dbReference type="InterPro" id="IPR043502">
    <property type="entry name" value="DNA/RNA_pol_sf"/>
</dbReference>
<evidence type="ECO:0000256" key="6">
    <source>
        <dbReference type="ARBA" id="ARBA00022917"/>
    </source>
</evidence>
<dbReference type="GO" id="GO:0005524">
    <property type="term" value="F:ATP binding"/>
    <property type="evidence" value="ECO:0007669"/>
    <property type="project" value="UniProtKB-KW"/>
</dbReference>
<dbReference type="CDD" id="cd01650">
    <property type="entry name" value="RT_nLTR_like"/>
    <property type="match status" value="1"/>
</dbReference>
<keyword evidence="5" id="KW-0067">ATP-binding</keyword>
<evidence type="ECO:0000313" key="11">
    <source>
        <dbReference type="Proteomes" id="UP001234989"/>
    </source>
</evidence>
<dbReference type="GO" id="GO:0006426">
    <property type="term" value="P:glycyl-tRNA aminoacylation"/>
    <property type="evidence" value="ECO:0007669"/>
    <property type="project" value="InterPro"/>
</dbReference>
<dbReference type="GO" id="GO:0009570">
    <property type="term" value="C:chloroplast stroma"/>
    <property type="evidence" value="ECO:0007669"/>
    <property type="project" value="TreeGrafter"/>
</dbReference>
<evidence type="ECO:0000256" key="4">
    <source>
        <dbReference type="ARBA" id="ARBA00022741"/>
    </source>
</evidence>
<dbReference type="InterPro" id="IPR015944">
    <property type="entry name" value="Gly-tRNA-synth_bsu"/>
</dbReference>
<keyword evidence="3" id="KW-0436">Ligase</keyword>
<reference evidence="10" key="1">
    <citation type="submission" date="2023-08" db="EMBL/GenBank/DDBJ databases">
        <title>A de novo genome assembly of Solanum verrucosum Schlechtendal, a Mexican diploid species geographically isolated from the other diploid A-genome species in potato relatives.</title>
        <authorList>
            <person name="Hosaka K."/>
        </authorList>
    </citation>
    <scope>NUCLEOTIDE SEQUENCE</scope>
    <source>
        <tissue evidence="10">Young leaves</tissue>
    </source>
</reference>
<dbReference type="Gene3D" id="3.60.10.10">
    <property type="entry name" value="Endonuclease/exonuclease/phosphatase"/>
    <property type="match status" value="1"/>
</dbReference>
<accession>A0AAF0PU47</accession>
<dbReference type="PROSITE" id="PS50878">
    <property type="entry name" value="RT_POL"/>
    <property type="match status" value="1"/>
</dbReference>
<dbReference type="PANTHER" id="PTHR30075">
    <property type="entry name" value="GLYCYL-TRNA SYNTHETASE"/>
    <property type="match status" value="1"/>
</dbReference>
<dbReference type="EC" id="6.1.1.14" evidence="2"/>
<dbReference type="GO" id="GO:0004820">
    <property type="term" value="F:glycine-tRNA ligase activity"/>
    <property type="evidence" value="ECO:0007669"/>
    <property type="project" value="UniProtKB-EC"/>
</dbReference>
<dbReference type="Pfam" id="PF02092">
    <property type="entry name" value="tRNA_synt_2f"/>
    <property type="match status" value="2"/>
</dbReference>
<dbReference type="GO" id="GO:0005739">
    <property type="term" value="C:mitochondrion"/>
    <property type="evidence" value="ECO:0007669"/>
    <property type="project" value="TreeGrafter"/>
</dbReference>
<protein>
    <recommendedName>
        <fullName evidence="2">glycine--tRNA ligase</fullName>
        <ecNumber evidence="2">6.1.1.14</ecNumber>
    </recommendedName>
</protein>
<evidence type="ECO:0000259" key="9">
    <source>
        <dbReference type="PROSITE" id="PS50878"/>
    </source>
</evidence>
<dbReference type="InterPro" id="IPR036691">
    <property type="entry name" value="Endo/exonu/phosph_ase_sf"/>
</dbReference>
<dbReference type="Pfam" id="PF03372">
    <property type="entry name" value="Exo_endo_phos"/>
    <property type="match status" value="1"/>
</dbReference>
<name>A0AAF0PU47_SOLVR</name>
<gene>
    <name evidence="10" type="ORF">MTR67_004544</name>
</gene>
<evidence type="ECO:0000256" key="1">
    <source>
        <dbReference type="ARBA" id="ARBA00008226"/>
    </source>
</evidence>
<keyword evidence="4" id="KW-0547">Nucleotide-binding</keyword>
<comment type="catalytic activity">
    <reaction evidence="8">
        <text>tRNA(Gly) + glycine + ATP = glycyl-tRNA(Gly) + AMP + diphosphate</text>
        <dbReference type="Rhea" id="RHEA:16013"/>
        <dbReference type="Rhea" id="RHEA-COMP:9664"/>
        <dbReference type="Rhea" id="RHEA-COMP:9683"/>
        <dbReference type="ChEBI" id="CHEBI:30616"/>
        <dbReference type="ChEBI" id="CHEBI:33019"/>
        <dbReference type="ChEBI" id="CHEBI:57305"/>
        <dbReference type="ChEBI" id="CHEBI:78442"/>
        <dbReference type="ChEBI" id="CHEBI:78522"/>
        <dbReference type="ChEBI" id="CHEBI:456215"/>
        <dbReference type="EC" id="6.1.1.14"/>
    </reaction>
</comment>
<proteinExistence type="inferred from homology"/>
<keyword evidence="11" id="KW-1185">Reference proteome</keyword>
<dbReference type="PROSITE" id="PS50861">
    <property type="entry name" value="AA_TRNA_LIGASE_II_GLYAB"/>
    <property type="match status" value="2"/>
</dbReference>
<dbReference type="EMBL" id="CP133612">
    <property type="protein sequence ID" value="WMV11159.1"/>
    <property type="molecule type" value="Genomic_DNA"/>
</dbReference>
<evidence type="ECO:0000256" key="2">
    <source>
        <dbReference type="ARBA" id="ARBA00012829"/>
    </source>
</evidence>
<evidence type="ECO:0000256" key="7">
    <source>
        <dbReference type="ARBA" id="ARBA00023146"/>
    </source>
</evidence>
<evidence type="ECO:0000256" key="3">
    <source>
        <dbReference type="ARBA" id="ARBA00022598"/>
    </source>
</evidence>
<dbReference type="Pfam" id="PF00078">
    <property type="entry name" value="RVT_1"/>
    <property type="match status" value="1"/>
</dbReference>
<organism evidence="10 11">
    <name type="scientific">Solanum verrucosum</name>
    <dbReference type="NCBI Taxonomy" id="315347"/>
    <lineage>
        <taxon>Eukaryota</taxon>
        <taxon>Viridiplantae</taxon>
        <taxon>Streptophyta</taxon>
        <taxon>Embryophyta</taxon>
        <taxon>Tracheophyta</taxon>
        <taxon>Spermatophyta</taxon>
        <taxon>Magnoliopsida</taxon>
        <taxon>eudicotyledons</taxon>
        <taxon>Gunneridae</taxon>
        <taxon>Pentapetalae</taxon>
        <taxon>asterids</taxon>
        <taxon>lamiids</taxon>
        <taxon>Solanales</taxon>
        <taxon>Solanaceae</taxon>
        <taxon>Solanoideae</taxon>
        <taxon>Solaneae</taxon>
        <taxon>Solanum</taxon>
    </lineage>
</organism>
<dbReference type="PANTHER" id="PTHR30075:SF2">
    <property type="entry name" value="GLYCINE--TRNA LIGASE, CHLOROPLASTIC_MITOCHONDRIAL 2"/>
    <property type="match status" value="1"/>
</dbReference>
<dbReference type="PRINTS" id="PR01045">
    <property type="entry name" value="TRNASYNTHGB"/>
</dbReference>
<evidence type="ECO:0000256" key="5">
    <source>
        <dbReference type="ARBA" id="ARBA00022840"/>
    </source>
</evidence>
<dbReference type="InterPro" id="IPR006194">
    <property type="entry name" value="Gly-tRNA-synth_heterodimer"/>
</dbReference>
<feature type="domain" description="Reverse transcriptase" evidence="9">
    <location>
        <begin position="732"/>
        <end position="1012"/>
    </location>
</feature>
<dbReference type="SUPFAM" id="SSF56672">
    <property type="entry name" value="DNA/RNA polymerases"/>
    <property type="match status" value="1"/>
</dbReference>
<dbReference type="Proteomes" id="UP001234989">
    <property type="component" value="Chromosome 1"/>
</dbReference>
<dbReference type="SUPFAM" id="SSF56219">
    <property type="entry name" value="DNase I-like"/>
    <property type="match status" value="1"/>
</dbReference>
<keyword evidence="7" id="KW-0030">Aminoacyl-tRNA synthetase</keyword>
<dbReference type="InterPro" id="IPR005135">
    <property type="entry name" value="Endo/exonuclease/phosphatase"/>
</dbReference>
<evidence type="ECO:0000256" key="8">
    <source>
        <dbReference type="ARBA" id="ARBA00047937"/>
    </source>
</evidence>
<keyword evidence="6" id="KW-0648">Protein biosynthesis</keyword>
<dbReference type="InterPro" id="IPR000477">
    <property type="entry name" value="RT_dom"/>
</dbReference>
<evidence type="ECO:0000313" key="10">
    <source>
        <dbReference type="EMBL" id="WMV11159.1"/>
    </source>
</evidence>
<comment type="similarity">
    <text evidence="1">Belongs to the class-II aminoacyl-tRNA synthetase family.</text>
</comment>